<keyword evidence="3" id="KW-1185">Reference proteome</keyword>
<dbReference type="Proteomes" id="UP000829384">
    <property type="component" value="Unassembled WGS sequence"/>
</dbReference>
<feature type="compositionally biased region" description="Low complexity" evidence="1">
    <location>
        <begin position="1"/>
        <end position="18"/>
    </location>
</feature>
<protein>
    <submittedName>
        <fullName evidence="2">Uncharacterized protein</fullName>
    </submittedName>
</protein>
<comment type="caution">
    <text evidence="2">The sequence shown here is derived from an EMBL/GenBank/DDBJ whole genome shotgun (WGS) entry which is preliminary data.</text>
</comment>
<feature type="compositionally biased region" description="Polar residues" evidence="1">
    <location>
        <begin position="31"/>
        <end position="43"/>
    </location>
</feature>
<feature type="region of interest" description="Disordered" evidence="1">
    <location>
        <begin position="256"/>
        <end position="292"/>
    </location>
</feature>
<accession>A0ABS9QWA0</accession>
<proteinExistence type="predicted"/>
<feature type="region of interest" description="Disordered" evidence="1">
    <location>
        <begin position="1"/>
        <end position="86"/>
    </location>
</feature>
<feature type="compositionally biased region" description="Basic and acidic residues" evidence="1">
    <location>
        <begin position="53"/>
        <end position="65"/>
    </location>
</feature>
<reference evidence="2 3" key="1">
    <citation type="submission" date="2020-08" db="EMBL/GenBank/DDBJ databases">
        <title>Whole genome sequence of Shewanella sp strain PS-2.</title>
        <authorList>
            <person name="Das S.K."/>
        </authorList>
    </citation>
    <scope>NUCLEOTIDE SEQUENCE [LARGE SCALE GENOMIC DNA]</scope>
    <source>
        <strain evidence="2 3">PS-2</strain>
    </source>
</reference>
<evidence type="ECO:0000313" key="2">
    <source>
        <dbReference type="EMBL" id="MCG9964617.1"/>
    </source>
</evidence>
<dbReference type="EMBL" id="JACSDI010000007">
    <property type="protein sequence ID" value="MCG9964617.1"/>
    <property type="molecule type" value="Genomic_DNA"/>
</dbReference>
<name>A0ABS9QWA0_9GAMM</name>
<sequence>MKNLDGQEELNQQQNQGQDLDDGVDAISLFNEITQDSNDSGNSVDELDQEQDTEAKEQPDDKGADAGEGQAATDDPWSSAPEALRNEYLTLKQQHQQLEANHRANAGRVSALTKKLNEVTAGLKANEQANGANANSANGLPTADDLKGKSFAEVEDEFPELAAFVRNQVDAVKQTFQQQLTPLEEMRAQQAQVQQQEELQNQFQALATVHPDYLQISQDPNFHQWVASQPSTVQAMAQSDFADDNIALLNLYKGTRQAPSAPASKPKPQSTLADHAEIPRKGAGKAAADSDDVDPVALFNQITSN</sequence>
<gene>
    <name evidence="2" type="ORF">H9J30_11915</name>
</gene>
<evidence type="ECO:0000256" key="1">
    <source>
        <dbReference type="SAM" id="MobiDB-lite"/>
    </source>
</evidence>
<organism evidence="2 3">
    <name type="scientific">Shewanella cutis</name>
    <dbReference type="NCBI Taxonomy" id="2766780"/>
    <lineage>
        <taxon>Bacteria</taxon>
        <taxon>Pseudomonadati</taxon>
        <taxon>Pseudomonadota</taxon>
        <taxon>Gammaproteobacteria</taxon>
        <taxon>Alteromonadales</taxon>
        <taxon>Shewanellaceae</taxon>
        <taxon>Shewanella</taxon>
    </lineage>
</organism>
<dbReference type="RefSeq" id="WP_240131235.1">
    <property type="nucleotide sequence ID" value="NZ_JACSDI010000007.1"/>
</dbReference>
<feature type="compositionally biased region" description="Low complexity" evidence="1">
    <location>
        <begin position="257"/>
        <end position="270"/>
    </location>
</feature>
<evidence type="ECO:0000313" key="3">
    <source>
        <dbReference type="Proteomes" id="UP000829384"/>
    </source>
</evidence>